<dbReference type="PROSITE" id="PS51257">
    <property type="entry name" value="PROKAR_LIPOPROTEIN"/>
    <property type="match status" value="1"/>
</dbReference>
<dbReference type="EMBL" id="JAMTCK010000001">
    <property type="protein sequence ID" value="MCP2163392.1"/>
    <property type="molecule type" value="Genomic_DNA"/>
</dbReference>
<dbReference type="RefSeq" id="WP_253765995.1">
    <property type="nucleotide sequence ID" value="NZ_JAMTCK010000001.1"/>
</dbReference>
<evidence type="ECO:0000313" key="3">
    <source>
        <dbReference type="Proteomes" id="UP001206128"/>
    </source>
</evidence>
<dbReference type="PANTHER" id="PTHR43649:SF12">
    <property type="entry name" value="DIACETYLCHITOBIOSE BINDING PROTEIN DASA"/>
    <property type="match status" value="1"/>
</dbReference>
<dbReference type="AlphaFoldDB" id="A0AAE3G9U0"/>
<evidence type="ECO:0000256" key="1">
    <source>
        <dbReference type="SAM" id="SignalP"/>
    </source>
</evidence>
<dbReference type="CDD" id="cd13583">
    <property type="entry name" value="PBP2_AlgQ_like_4"/>
    <property type="match status" value="1"/>
</dbReference>
<accession>A0AAE3G9U0</accession>
<keyword evidence="1" id="KW-0732">Signal</keyword>
<dbReference type="Pfam" id="PF13416">
    <property type="entry name" value="SBP_bac_8"/>
    <property type="match status" value="1"/>
</dbReference>
<dbReference type="InterPro" id="IPR050490">
    <property type="entry name" value="Bact_solute-bd_prot1"/>
</dbReference>
<protein>
    <submittedName>
        <fullName evidence="2">Carbohydrate ABC transporter substrate-binding protein, CUT1 family (TC 3.A.1.1.-)</fullName>
    </submittedName>
</protein>
<dbReference type="PANTHER" id="PTHR43649">
    <property type="entry name" value="ARABINOSE-BINDING PROTEIN-RELATED"/>
    <property type="match status" value="1"/>
</dbReference>
<organism evidence="2 3">
    <name type="scientific">Goodfellowiella coeruleoviolacea</name>
    <dbReference type="NCBI Taxonomy" id="334858"/>
    <lineage>
        <taxon>Bacteria</taxon>
        <taxon>Bacillati</taxon>
        <taxon>Actinomycetota</taxon>
        <taxon>Actinomycetes</taxon>
        <taxon>Pseudonocardiales</taxon>
        <taxon>Pseudonocardiaceae</taxon>
        <taxon>Goodfellowiella</taxon>
    </lineage>
</organism>
<dbReference type="Proteomes" id="UP001206128">
    <property type="component" value="Unassembled WGS sequence"/>
</dbReference>
<feature type="chain" id="PRO_5042088725" evidence="1">
    <location>
        <begin position="22"/>
        <end position="553"/>
    </location>
</feature>
<keyword evidence="3" id="KW-1185">Reference proteome</keyword>
<reference evidence="2" key="1">
    <citation type="submission" date="2022-06" db="EMBL/GenBank/DDBJ databases">
        <title>Genomic Encyclopedia of Archaeal and Bacterial Type Strains, Phase II (KMG-II): from individual species to whole genera.</title>
        <authorList>
            <person name="Goeker M."/>
        </authorList>
    </citation>
    <scope>NUCLEOTIDE SEQUENCE</scope>
    <source>
        <strain evidence="2">DSM 43935</strain>
    </source>
</reference>
<gene>
    <name evidence="2" type="ORF">LX83_000232</name>
</gene>
<comment type="caution">
    <text evidence="2">The sequence shown here is derived from an EMBL/GenBank/DDBJ whole genome shotgun (WGS) entry which is preliminary data.</text>
</comment>
<proteinExistence type="predicted"/>
<evidence type="ECO:0000313" key="2">
    <source>
        <dbReference type="EMBL" id="MCP2163392.1"/>
    </source>
</evidence>
<name>A0AAE3G9U0_9PSEU</name>
<dbReference type="SUPFAM" id="SSF53850">
    <property type="entry name" value="Periplasmic binding protein-like II"/>
    <property type="match status" value="1"/>
</dbReference>
<sequence>MKTSLRRLTATAVSLTMAAVAATACGGGADEKADTSQQRQGAMSDYAEGKQFRATEPLTFSILYNDHPDYPYKADWLLWSELEKRTNVKLAPTTVPASDYEQKRSLLLSAGDAPLIIPKTYPGQESAYVASGAVLPVSDYLDLMPNLQAKVKKWKLEPELDTLRQEDGKFYVLPGLHEEVWPDYTLVMRTDVLAKHNIPVPTTWQEFESVLQQLKQLYPDRIPYSDRWEAKSMLNIASATFGTAAVFGSNGGRWSSNADGLVYDEQSGKFQLAATTENYKNLVSYVRGLVEKGLMDPESFTQTDDQATQKFVTGQSFVISGNSQSVVTYRKSMEGTLGKGNYTVAKIPVPGGPAGQIMTGTRLENGIMINAKAKDDPKFVAMMQFIDWLWYSDEGELFAKWGVEGTTYTKNGDTLALTPEVTYNGLNPGGTKNLRVDYGFSGGVFAYGGTTQLLHSMMLPEEVTWQEEMAKTHTPQTPLPPYPFTDVEREQATLVITPIKDFIEQNTLKFIVGQRPLSEWDAFVQELRGKGVDNYLTTVNAAHERAKQKTGGR</sequence>
<dbReference type="InterPro" id="IPR006059">
    <property type="entry name" value="SBP"/>
</dbReference>
<feature type="signal peptide" evidence="1">
    <location>
        <begin position="1"/>
        <end position="21"/>
    </location>
</feature>
<dbReference type="Gene3D" id="3.40.190.10">
    <property type="entry name" value="Periplasmic binding protein-like II"/>
    <property type="match status" value="2"/>
</dbReference>